<evidence type="ECO:0000256" key="1">
    <source>
        <dbReference type="ARBA" id="ARBA00000900"/>
    </source>
</evidence>
<dbReference type="InterPro" id="IPR001841">
    <property type="entry name" value="Znf_RING"/>
</dbReference>
<evidence type="ECO:0000313" key="8">
    <source>
        <dbReference type="EMBL" id="KAF4394748.1"/>
    </source>
</evidence>
<dbReference type="GO" id="GO:0016567">
    <property type="term" value="P:protein ubiquitination"/>
    <property type="evidence" value="ECO:0007669"/>
    <property type="project" value="TreeGrafter"/>
</dbReference>
<evidence type="ECO:0000256" key="6">
    <source>
        <dbReference type="PROSITE-ProRule" id="PRU00175"/>
    </source>
</evidence>
<dbReference type="Proteomes" id="UP000525078">
    <property type="component" value="Unassembled WGS sequence"/>
</dbReference>
<evidence type="ECO:0000256" key="4">
    <source>
        <dbReference type="ARBA" id="ARBA00022771"/>
    </source>
</evidence>
<protein>
    <recommendedName>
        <fullName evidence="2">RING-type E3 ubiquitin transferase</fullName>
        <ecNumber evidence="2">2.3.2.27</ecNumber>
    </recommendedName>
</protein>
<evidence type="ECO:0000256" key="5">
    <source>
        <dbReference type="ARBA" id="ARBA00022833"/>
    </source>
</evidence>
<evidence type="ECO:0000313" key="9">
    <source>
        <dbReference type="Proteomes" id="UP000525078"/>
    </source>
</evidence>
<evidence type="ECO:0000259" key="7">
    <source>
        <dbReference type="PROSITE" id="PS50089"/>
    </source>
</evidence>
<reference evidence="8 9" key="1">
    <citation type="journal article" date="2020" name="bioRxiv">
        <title>Sequence and annotation of 42 cannabis genomes reveals extensive copy number variation in cannabinoid synthesis and pathogen resistance genes.</title>
        <authorList>
            <person name="Mckernan K.J."/>
            <person name="Helbert Y."/>
            <person name="Kane L.T."/>
            <person name="Ebling H."/>
            <person name="Zhang L."/>
            <person name="Liu B."/>
            <person name="Eaton Z."/>
            <person name="Mclaughlin S."/>
            <person name="Kingan S."/>
            <person name="Baybayan P."/>
            <person name="Concepcion G."/>
            <person name="Jordan M."/>
            <person name="Riva A."/>
            <person name="Barbazuk W."/>
            <person name="Harkins T."/>
        </authorList>
    </citation>
    <scope>NUCLEOTIDE SEQUENCE [LARGE SCALE GENOMIC DNA]</scope>
    <source>
        <strain evidence="9">cv. Jamaican Lion 4</strain>
        <tissue evidence="8">Leaf</tissue>
    </source>
</reference>
<evidence type="ECO:0000256" key="2">
    <source>
        <dbReference type="ARBA" id="ARBA00012483"/>
    </source>
</evidence>
<dbReference type="InterPro" id="IPR013083">
    <property type="entry name" value="Znf_RING/FYVE/PHD"/>
</dbReference>
<dbReference type="AlphaFoldDB" id="A0A7J6HJ80"/>
<comment type="caution">
    <text evidence="8">The sequence shown here is derived from an EMBL/GenBank/DDBJ whole genome shotgun (WGS) entry which is preliminary data.</text>
</comment>
<dbReference type="SMART" id="SM00184">
    <property type="entry name" value="RING"/>
    <property type="match status" value="1"/>
</dbReference>
<accession>A0A7J6HJ80</accession>
<dbReference type="EMBL" id="JAATIP010000009">
    <property type="protein sequence ID" value="KAF4394748.1"/>
    <property type="molecule type" value="Genomic_DNA"/>
</dbReference>
<dbReference type="PANTHER" id="PTHR15710">
    <property type="entry name" value="E3 UBIQUITIN-PROTEIN LIGASE PRAJA"/>
    <property type="match status" value="1"/>
</dbReference>
<name>A0A7J6HJ80_CANSA</name>
<organism evidence="8 9">
    <name type="scientific">Cannabis sativa</name>
    <name type="common">Hemp</name>
    <name type="synonym">Marijuana</name>
    <dbReference type="NCBI Taxonomy" id="3483"/>
    <lineage>
        <taxon>Eukaryota</taxon>
        <taxon>Viridiplantae</taxon>
        <taxon>Streptophyta</taxon>
        <taxon>Embryophyta</taxon>
        <taxon>Tracheophyta</taxon>
        <taxon>Spermatophyta</taxon>
        <taxon>Magnoliopsida</taxon>
        <taxon>eudicotyledons</taxon>
        <taxon>Gunneridae</taxon>
        <taxon>Pentapetalae</taxon>
        <taxon>rosids</taxon>
        <taxon>fabids</taxon>
        <taxon>Rosales</taxon>
        <taxon>Cannabaceae</taxon>
        <taxon>Cannabis</taxon>
    </lineage>
</organism>
<dbReference type="GO" id="GO:0061630">
    <property type="term" value="F:ubiquitin protein ligase activity"/>
    <property type="evidence" value="ECO:0007669"/>
    <property type="project" value="UniProtKB-EC"/>
</dbReference>
<dbReference type="GO" id="GO:0005737">
    <property type="term" value="C:cytoplasm"/>
    <property type="evidence" value="ECO:0007669"/>
    <property type="project" value="TreeGrafter"/>
</dbReference>
<dbReference type="GO" id="GO:0008270">
    <property type="term" value="F:zinc ion binding"/>
    <property type="evidence" value="ECO:0007669"/>
    <property type="project" value="UniProtKB-KW"/>
</dbReference>
<keyword evidence="5" id="KW-0862">Zinc</keyword>
<dbReference type="PANTHER" id="PTHR15710:SF77">
    <property type="entry name" value="RING-H2 FINGER PROTEIN ATL21B"/>
    <property type="match status" value="1"/>
</dbReference>
<proteinExistence type="predicted"/>
<dbReference type="Gene3D" id="3.30.40.10">
    <property type="entry name" value="Zinc/RING finger domain, C3HC4 (zinc finger)"/>
    <property type="match status" value="1"/>
</dbReference>
<dbReference type="EC" id="2.3.2.27" evidence="2"/>
<keyword evidence="3" id="KW-0479">Metal-binding</keyword>
<dbReference type="SUPFAM" id="SSF57850">
    <property type="entry name" value="RING/U-box"/>
    <property type="match status" value="1"/>
</dbReference>
<comment type="catalytic activity">
    <reaction evidence="1">
        <text>S-ubiquitinyl-[E2 ubiquitin-conjugating enzyme]-L-cysteine + [acceptor protein]-L-lysine = [E2 ubiquitin-conjugating enzyme]-L-cysteine + N(6)-ubiquitinyl-[acceptor protein]-L-lysine.</text>
        <dbReference type="EC" id="2.3.2.27"/>
    </reaction>
</comment>
<evidence type="ECO:0000256" key="3">
    <source>
        <dbReference type="ARBA" id="ARBA00022723"/>
    </source>
</evidence>
<dbReference type="Pfam" id="PF13639">
    <property type="entry name" value="zf-RING_2"/>
    <property type="match status" value="1"/>
</dbReference>
<gene>
    <name evidence="8" type="ORF">F8388_015654</name>
</gene>
<keyword evidence="4 6" id="KW-0863">Zinc-finger</keyword>
<sequence>MEMATVNTIYDMSIIIDCSNNLPLESFHFEQDNKLVGVTNLTAGSILASQIDIYIDTHINTIPFVASKCVIINLYIVALTSEEQEQESMILDSMFREALDVISNVPATQESINKLKELNIKEGDDLITNNNCTICQENLLFEDWKIVEMPCSHLYHKNCIVSWLKINHLCPLCRYSMPTTTFSLF</sequence>
<feature type="domain" description="RING-type" evidence="7">
    <location>
        <begin position="132"/>
        <end position="174"/>
    </location>
</feature>
<dbReference type="PROSITE" id="PS50089">
    <property type="entry name" value="ZF_RING_2"/>
    <property type="match status" value="1"/>
</dbReference>